<feature type="coiled-coil region" evidence="1">
    <location>
        <begin position="449"/>
        <end position="476"/>
    </location>
</feature>
<dbReference type="PANTHER" id="PTHR32114:SF2">
    <property type="entry name" value="ABC TRANSPORTER ABCH.3"/>
    <property type="match status" value="1"/>
</dbReference>
<proteinExistence type="predicted"/>
<dbReference type="EMBL" id="SSOC01000010">
    <property type="protein sequence ID" value="THF61072.1"/>
    <property type="molecule type" value="Genomic_DNA"/>
</dbReference>
<feature type="region of interest" description="Disordered" evidence="2">
    <location>
        <begin position="527"/>
        <end position="547"/>
    </location>
</feature>
<evidence type="ECO:0000256" key="1">
    <source>
        <dbReference type="SAM" id="Coils"/>
    </source>
</evidence>
<protein>
    <submittedName>
        <fullName evidence="3">DNA repair protein</fullName>
    </submittedName>
</protein>
<name>A0A4S4API9_9RHOO</name>
<dbReference type="AlphaFoldDB" id="A0A4S4API9"/>
<dbReference type="OrthoDB" id="8708355at2"/>
<dbReference type="SUPFAM" id="SSF52540">
    <property type="entry name" value="P-loop containing nucleoside triphosphate hydrolases"/>
    <property type="match status" value="1"/>
</dbReference>
<gene>
    <name evidence="3" type="ORF">E6C76_20990</name>
</gene>
<evidence type="ECO:0000313" key="3">
    <source>
        <dbReference type="EMBL" id="THF61072.1"/>
    </source>
</evidence>
<comment type="caution">
    <text evidence="3">The sequence shown here is derived from an EMBL/GenBank/DDBJ whole genome shotgun (WGS) entry which is preliminary data.</text>
</comment>
<reference evidence="3 4" key="1">
    <citation type="submission" date="2019-04" db="EMBL/GenBank/DDBJ databases">
        <title>Azoarcus nasutitermitis sp. nov. isolated from termite nest.</title>
        <authorList>
            <person name="Lin S.-Y."/>
            <person name="Hameed A."/>
            <person name="Hsu Y.-H."/>
            <person name="Young C.-C."/>
        </authorList>
    </citation>
    <scope>NUCLEOTIDE SEQUENCE [LARGE SCALE GENOMIC DNA]</scope>
    <source>
        <strain evidence="3 4">CC-YHH838</strain>
    </source>
</reference>
<sequence length="834" mass="90300">MQPLSLTLKGFRGIRDGLGLDALTLDLAQLAGDAELVAIAGANGRGKTTVMDNLHPYLAMPSRAALAGPGGFSYYEHVCLPENEKDLVWQHDGCSYRSQVVIRLNGRRRTEAFLFVGEGDGRWKPLALEDGTVSDGKVDTYVRCVEAVCGSADTFFTSVFSAQNKRQLSTYRNGEIKALLADLLGQAEIQAMGQQAAETARLLKAGLTAIRQEQGGLEAEARRIAHERLRLDGAPARVAAHRAALRTAQAALEAARTRHAQLLAEHGQSRGVEARRAQLQGECQAVIQAGTQAIEALKDEDRRESRRLDQLEQRITQRLARERSRRQALQHQRRQYLALLSGAPAARCAEVRLPLAERVATLRLERLGAYREQVQRLAQCQASERLVGEQLSAIEREAGQAALQAEDLARRLGLAGEVPCAGTGLQGRCQLLGDARAAQALMPSARGAITRLAREKAKAQEALAAVRRQREALAAAPRALARSEHRADAARDRAARFALAAAQAGELARAETGLAEVERELAGLQGAAEPEAEAGLQPAEHPEEAAERKQIQAARQAIAARRAQQARHYRATLDRLRQALAASPAPYDEQRLTDAQTEMEHAARSAAAAEQAHLAAVRDAEALGALARQVDAVAGRQAQVAGRIAHVEAELGNWNLFARCMSHDGLIALAIDDAGPALSGLANDLLLACYGPRFTVSMLTLVESARGEQKEGFDIQVHDGESGESKRVGLMSGGERVWINECLIRAVALYLAQHAGRRYETLFSDEADGPLDPGRKRMFMAMKREVLRLGGYRREFFVSQTPALTAMADAVIDLEAYAASTHTSPLSASIRCVN</sequence>
<dbReference type="InterPro" id="IPR027417">
    <property type="entry name" value="P-loop_NTPase"/>
</dbReference>
<evidence type="ECO:0000256" key="2">
    <source>
        <dbReference type="SAM" id="MobiDB-lite"/>
    </source>
</evidence>
<accession>A0A4S4API9</accession>
<feature type="coiled-coil region" evidence="1">
    <location>
        <begin position="238"/>
        <end position="265"/>
    </location>
</feature>
<keyword evidence="1" id="KW-0175">Coiled coil</keyword>
<dbReference type="Proteomes" id="UP000308430">
    <property type="component" value="Unassembled WGS sequence"/>
</dbReference>
<dbReference type="RefSeq" id="WP_136350226.1">
    <property type="nucleotide sequence ID" value="NZ_SSOC01000010.1"/>
</dbReference>
<keyword evidence="4" id="KW-1185">Reference proteome</keyword>
<dbReference type="PANTHER" id="PTHR32114">
    <property type="entry name" value="ABC TRANSPORTER ABCH.3"/>
    <property type="match status" value="1"/>
</dbReference>
<dbReference type="Gene3D" id="3.40.50.300">
    <property type="entry name" value="P-loop containing nucleotide triphosphate hydrolases"/>
    <property type="match status" value="2"/>
</dbReference>
<organism evidence="3 4">
    <name type="scientific">Pseudothauera nasutitermitis</name>
    <dbReference type="NCBI Taxonomy" id="2565930"/>
    <lineage>
        <taxon>Bacteria</taxon>
        <taxon>Pseudomonadati</taxon>
        <taxon>Pseudomonadota</taxon>
        <taxon>Betaproteobacteria</taxon>
        <taxon>Rhodocyclales</taxon>
        <taxon>Zoogloeaceae</taxon>
        <taxon>Pseudothauera</taxon>
    </lineage>
</organism>
<evidence type="ECO:0000313" key="4">
    <source>
        <dbReference type="Proteomes" id="UP000308430"/>
    </source>
</evidence>